<dbReference type="AlphaFoldDB" id="A0AAD9NEQ6"/>
<protein>
    <recommendedName>
        <fullName evidence="4">Protein arginine N-methyltransferase 6</fullName>
    </recommendedName>
    <alternativeName>
        <fullName evidence="5">Histone-arginine N-methyltransferase PRMT6</fullName>
    </alternativeName>
</protein>
<keyword evidence="8" id="KW-1185">Reference proteome</keyword>
<organism evidence="7 8">
    <name type="scientific">Paralvinella palmiformis</name>
    <dbReference type="NCBI Taxonomy" id="53620"/>
    <lineage>
        <taxon>Eukaryota</taxon>
        <taxon>Metazoa</taxon>
        <taxon>Spiralia</taxon>
        <taxon>Lophotrochozoa</taxon>
        <taxon>Annelida</taxon>
        <taxon>Polychaeta</taxon>
        <taxon>Sedentaria</taxon>
        <taxon>Canalipalpata</taxon>
        <taxon>Terebellida</taxon>
        <taxon>Terebelliformia</taxon>
        <taxon>Alvinellidae</taxon>
        <taxon>Paralvinella</taxon>
    </lineage>
</organism>
<sequence length="273" mass="31100">MESECSYKKKSNDDKSYFRSYSDIGIHEEMIGDRVRTSTYRLAILKNYDHIRGKVVLDVGAGTEQAKLVCKENGVSDRIMVITGKVEGGLMLPGSASLFMAPITDCDVLERLLFWDDMTEVYDVSMSCIKAYASRCISSHVSVQQVEPQSIMAHAAEVCTFDLQKMSRKLENVKGSFCFDCFGDVEIHGFATWFEVKFNHEIILSTSPYKLPTHWLQCVLYTEKAHNVKQGTLITGCLQLNPSSHYHRFLDIALQYTIDEAKYLQKYTMDDFI</sequence>
<dbReference type="GO" id="GO:0032259">
    <property type="term" value="P:methylation"/>
    <property type="evidence" value="ECO:0007669"/>
    <property type="project" value="UniProtKB-KW"/>
</dbReference>
<proteinExistence type="predicted"/>
<evidence type="ECO:0000259" key="6">
    <source>
        <dbReference type="Pfam" id="PF22528"/>
    </source>
</evidence>
<evidence type="ECO:0000313" key="8">
    <source>
        <dbReference type="Proteomes" id="UP001208570"/>
    </source>
</evidence>
<evidence type="ECO:0000313" key="7">
    <source>
        <dbReference type="EMBL" id="KAK2167290.1"/>
    </source>
</evidence>
<dbReference type="PANTHER" id="PTHR11006:SF73">
    <property type="entry name" value="PROTEIN ARGININE N-METHYLTRANSFERASE 6"/>
    <property type="match status" value="1"/>
</dbReference>
<reference evidence="7" key="1">
    <citation type="journal article" date="2023" name="Mol. Biol. Evol.">
        <title>Third-Generation Sequencing Reveals the Adaptive Role of the Epigenome in Three Deep-Sea Polychaetes.</title>
        <authorList>
            <person name="Perez M."/>
            <person name="Aroh O."/>
            <person name="Sun Y."/>
            <person name="Lan Y."/>
            <person name="Juniper S.K."/>
            <person name="Young C.R."/>
            <person name="Angers B."/>
            <person name="Qian P.Y."/>
        </authorList>
    </citation>
    <scope>NUCLEOTIDE SEQUENCE</scope>
    <source>
        <strain evidence="7">P08H-3</strain>
    </source>
</reference>
<feature type="domain" description="Protein arginine N-methyltransferase" evidence="6">
    <location>
        <begin position="95"/>
        <end position="259"/>
    </location>
</feature>
<evidence type="ECO:0000256" key="3">
    <source>
        <dbReference type="ARBA" id="ARBA00022691"/>
    </source>
</evidence>
<dbReference type="Proteomes" id="UP001208570">
    <property type="component" value="Unassembled WGS sequence"/>
</dbReference>
<evidence type="ECO:0000256" key="5">
    <source>
        <dbReference type="ARBA" id="ARBA00042685"/>
    </source>
</evidence>
<evidence type="ECO:0000256" key="1">
    <source>
        <dbReference type="ARBA" id="ARBA00022603"/>
    </source>
</evidence>
<name>A0AAD9NEQ6_9ANNE</name>
<dbReference type="EMBL" id="JAODUP010000030">
    <property type="protein sequence ID" value="KAK2167290.1"/>
    <property type="molecule type" value="Genomic_DNA"/>
</dbReference>
<gene>
    <name evidence="7" type="ORF">LSH36_30g08012</name>
</gene>
<keyword evidence="3" id="KW-0949">S-adenosyl-L-methionine</keyword>
<accession>A0AAD9NEQ6</accession>
<dbReference type="SUPFAM" id="SSF53335">
    <property type="entry name" value="S-adenosyl-L-methionine-dependent methyltransferases"/>
    <property type="match status" value="1"/>
</dbReference>
<evidence type="ECO:0000256" key="2">
    <source>
        <dbReference type="ARBA" id="ARBA00022679"/>
    </source>
</evidence>
<dbReference type="Gene3D" id="2.70.160.11">
    <property type="entry name" value="Hnrnp arginine n-methyltransferase1"/>
    <property type="match status" value="1"/>
</dbReference>
<dbReference type="GO" id="GO:0016274">
    <property type="term" value="F:protein-arginine N-methyltransferase activity"/>
    <property type="evidence" value="ECO:0007669"/>
    <property type="project" value="InterPro"/>
</dbReference>
<dbReference type="InterPro" id="IPR055135">
    <property type="entry name" value="PRMT_dom"/>
</dbReference>
<dbReference type="Pfam" id="PF22528">
    <property type="entry name" value="PRMT_C"/>
    <property type="match status" value="1"/>
</dbReference>
<dbReference type="InterPro" id="IPR025799">
    <property type="entry name" value="Arg_MeTrfase"/>
</dbReference>
<dbReference type="PANTHER" id="PTHR11006">
    <property type="entry name" value="PROTEIN ARGININE N-METHYLTRANSFERASE"/>
    <property type="match status" value="1"/>
</dbReference>
<dbReference type="InterPro" id="IPR029063">
    <property type="entry name" value="SAM-dependent_MTases_sf"/>
</dbReference>
<dbReference type="GO" id="GO:0042054">
    <property type="term" value="F:histone methyltransferase activity"/>
    <property type="evidence" value="ECO:0007669"/>
    <property type="project" value="TreeGrafter"/>
</dbReference>
<keyword evidence="2" id="KW-0808">Transferase</keyword>
<comment type="caution">
    <text evidence="7">The sequence shown here is derived from an EMBL/GenBank/DDBJ whole genome shotgun (WGS) entry which is preliminary data.</text>
</comment>
<dbReference type="Gene3D" id="3.40.50.150">
    <property type="entry name" value="Vaccinia Virus protein VP39"/>
    <property type="match status" value="1"/>
</dbReference>
<evidence type="ECO:0000256" key="4">
    <source>
        <dbReference type="ARBA" id="ARBA00040406"/>
    </source>
</evidence>
<keyword evidence="1" id="KW-0489">Methyltransferase</keyword>